<evidence type="ECO:0000313" key="7">
    <source>
        <dbReference type="EMBL" id="MBS9335317.1"/>
    </source>
</evidence>
<evidence type="ECO:0000256" key="5">
    <source>
        <dbReference type="RuleBase" id="RU363094"/>
    </source>
</evidence>
<dbReference type="Gene3D" id="3.40.630.30">
    <property type="match status" value="1"/>
</dbReference>
<comment type="similarity">
    <text evidence="1 5">Belongs to the acetyltransferase family. RimI subfamily.</text>
</comment>
<dbReference type="SUPFAM" id="SSF55729">
    <property type="entry name" value="Acyl-CoA N-acyltransferases (Nat)"/>
    <property type="match status" value="1"/>
</dbReference>
<accession>A0ABS5QQW8</accession>
<dbReference type="EMBL" id="JAAMFI010000002">
    <property type="protein sequence ID" value="MBS9335317.1"/>
    <property type="molecule type" value="Genomic_DNA"/>
</dbReference>
<organism evidence="7 8">
    <name type="scientific">Fructobacillus papyriferae</name>
    <dbReference type="NCBI Taxonomy" id="2713171"/>
    <lineage>
        <taxon>Bacteria</taxon>
        <taxon>Bacillati</taxon>
        <taxon>Bacillota</taxon>
        <taxon>Bacilli</taxon>
        <taxon>Lactobacillales</taxon>
        <taxon>Lactobacillaceae</taxon>
        <taxon>Fructobacillus</taxon>
    </lineage>
</organism>
<keyword evidence="4" id="KW-0012">Acyltransferase</keyword>
<gene>
    <name evidence="7" type="primary">rimI</name>
    <name evidence="7" type="ORF">G6R27_04645</name>
</gene>
<dbReference type="PANTHER" id="PTHR43420">
    <property type="entry name" value="ACETYLTRANSFERASE"/>
    <property type="match status" value="1"/>
</dbReference>
<evidence type="ECO:0000259" key="6">
    <source>
        <dbReference type="PROSITE" id="PS51186"/>
    </source>
</evidence>
<comment type="subcellular location">
    <subcellularLocation>
        <location evidence="5">Cytoplasm</location>
    </subcellularLocation>
</comment>
<evidence type="ECO:0000256" key="1">
    <source>
        <dbReference type="ARBA" id="ARBA00005395"/>
    </source>
</evidence>
<dbReference type="InterPro" id="IPR000182">
    <property type="entry name" value="GNAT_dom"/>
</dbReference>
<keyword evidence="3" id="KW-0808">Transferase</keyword>
<keyword evidence="7" id="KW-0689">Ribosomal protein</keyword>
<dbReference type="EC" id="2.3.1.266" evidence="5"/>
<comment type="function">
    <text evidence="5">Acetylates the N-terminal alanine of ribosomal protein bS18.</text>
</comment>
<reference evidence="7 8" key="1">
    <citation type="submission" date="2020-02" db="EMBL/GenBank/DDBJ databases">
        <title>Fructobacillus sp. isolated from paper mulberry of Taiwan.</title>
        <authorList>
            <person name="Lin S.-T."/>
        </authorList>
    </citation>
    <scope>NUCLEOTIDE SEQUENCE [LARGE SCALE GENOMIC DNA]</scope>
    <source>
        <strain evidence="7 8">M1-10</strain>
    </source>
</reference>
<comment type="catalytic activity">
    <reaction evidence="5">
        <text>N-terminal L-alanyl-[ribosomal protein bS18] + acetyl-CoA = N-terminal N(alpha)-acetyl-L-alanyl-[ribosomal protein bS18] + CoA + H(+)</text>
        <dbReference type="Rhea" id="RHEA:43756"/>
        <dbReference type="Rhea" id="RHEA-COMP:10676"/>
        <dbReference type="Rhea" id="RHEA-COMP:10677"/>
        <dbReference type="ChEBI" id="CHEBI:15378"/>
        <dbReference type="ChEBI" id="CHEBI:57287"/>
        <dbReference type="ChEBI" id="CHEBI:57288"/>
        <dbReference type="ChEBI" id="CHEBI:64718"/>
        <dbReference type="ChEBI" id="CHEBI:83683"/>
        <dbReference type="EC" id="2.3.1.266"/>
    </reaction>
</comment>
<dbReference type="GO" id="GO:0005840">
    <property type="term" value="C:ribosome"/>
    <property type="evidence" value="ECO:0007669"/>
    <property type="project" value="UniProtKB-KW"/>
</dbReference>
<dbReference type="Pfam" id="PF00583">
    <property type="entry name" value="Acetyltransf_1"/>
    <property type="match status" value="1"/>
</dbReference>
<dbReference type="Proteomes" id="UP001519418">
    <property type="component" value="Unassembled WGS sequence"/>
</dbReference>
<sequence length="132" mass="15044">MADLKAIQRITKEAFGKLNPLPDQLLEAQLKAGKPTYWIDEDRLAFISYSKVCDEVEIFDLAVLPSAQGQGLGKAMIKALLCQNAGCQIFLEVREDNQRARQLYQQVGFKAYRRRINYYQDGQTAILMEKKA</sequence>
<proteinExistence type="inferred from homology"/>
<evidence type="ECO:0000256" key="4">
    <source>
        <dbReference type="ARBA" id="ARBA00023315"/>
    </source>
</evidence>
<dbReference type="InterPro" id="IPR016181">
    <property type="entry name" value="Acyl_CoA_acyltransferase"/>
</dbReference>
<dbReference type="InterPro" id="IPR050680">
    <property type="entry name" value="YpeA/RimI_acetyltransf"/>
</dbReference>
<dbReference type="PROSITE" id="PS51186">
    <property type="entry name" value="GNAT"/>
    <property type="match status" value="1"/>
</dbReference>
<evidence type="ECO:0000313" key="8">
    <source>
        <dbReference type="Proteomes" id="UP001519418"/>
    </source>
</evidence>
<evidence type="ECO:0000256" key="3">
    <source>
        <dbReference type="ARBA" id="ARBA00022679"/>
    </source>
</evidence>
<keyword evidence="2 5" id="KW-0963">Cytoplasm</keyword>
<feature type="domain" description="N-acetyltransferase" evidence="6">
    <location>
        <begin position="1"/>
        <end position="132"/>
    </location>
</feature>
<keyword evidence="8" id="KW-1185">Reference proteome</keyword>
<evidence type="ECO:0000256" key="2">
    <source>
        <dbReference type="ARBA" id="ARBA00022490"/>
    </source>
</evidence>
<dbReference type="CDD" id="cd04301">
    <property type="entry name" value="NAT_SF"/>
    <property type="match status" value="1"/>
</dbReference>
<keyword evidence="7" id="KW-0687">Ribonucleoprotein</keyword>
<dbReference type="InterPro" id="IPR006464">
    <property type="entry name" value="AcTrfase_RimI/Ard1"/>
</dbReference>
<name>A0ABS5QQW8_9LACO</name>
<protein>
    <recommendedName>
        <fullName evidence="5">[Ribosomal protein bS18]-alanine N-acetyltransferase</fullName>
        <ecNumber evidence="5">2.3.1.266</ecNumber>
    </recommendedName>
</protein>
<dbReference type="RefSeq" id="WP_213819906.1">
    <property type="nucleotide sequence ID" value="NZ_JAAMFI010000002.1"/>
</dbReference>
<dbReference type="NCBIfam" id="TIGR01575">
    <property type="entry name" value="rimI"/>
    <property type="match status" value="1"/>
</dbReference>
<dbReference type="PANTHER" id="PTHR43420:SF44">
    <property type="entry name" value="ACETYLTRANSFERASE YPEA"/>
    <property type="match status" value="1"/>
</dbReference>
<comment type="caution">
    <text evidence="7">The sequence shown here is derived from an EMBL/GenBank/DDBJ whole genome shotgun (WGS) entry which is preliminary data.</text>
</comment>